<evidence type="ECO:0000313" key="2">
    <source>
        <dbReference type="EMBL" id="OHV96552.1"/>
    </source>
</evidence>
<dbReference type="EMBL" id="LFKP01000008">
    <property type="protein sequence ID" value="OHV96552.1"/>
    <property type="molecule type" value="Genomic_DNA"/>
</dbReference>
<evidence type="ECO:0000313" key="3">
    <source>
        <dbReference type="Proteomes" id="UP000179840"/>
    </source>
</evidence>
<dbReference type="Proteomes" id="UP000179840">
    <property type="component" value="Unassembled WGS sequence"/>
</dbReference>
<dbReference type="InterPro" id="IPR027417">
    <property type="entry name" value="P-loop_NTPase"/>
</dbReference>
<dbReference type="InterPro" id="IPR052735">
    <property type="entry name" value="NAD_biosynth-regulator"/>
</dbReference>
<comment type="caution">
    <text evidence="2">The sequence shown here is derived from an EMBL/GenBank/DDBJ whole genome shotgun (WGS) entry which is preliminary data.</text>
</comment>
<dbReference type="Gene3D" id="3.40.50.300">
    <property type="entry name" value="P-loop containing nucleotide triphosphate hydrolases"/>
    <property type="match status" value="1"/>
</dbReference>
<organism evidence="2 3">
    <name type="scientific">Janthinobacterium lividum</name>
    <dbReference type="NCBI Taxonomy" id="29581"/>
    <lineage>
        <taxon>Bacteria</taxon>
        <taxon>Pseudomonadati</taxon>
        <taxon>Pseudomonadota</taxon>
        <taxon>Betaproteobacteria</taxon>
        <taxon>Burkholderiales</taxon>
        <taxon>Oxalobacteraceae</taxon>
        <taxon>Janthinobacterium</taxon>
    </lineage>
</organism>
<dbReference type="SUPFAM" id="SSF52374">
    <property type="entry name" value="Nucleotidylyl transferase"/>
    <property type="match status" value="1"/>
</dbReference>
<dbReference type="RefSeq" id="WP_071078099.1">
    <property type="nucleotide sequence ID" value="NZ_LFKP01000008.1"/>
</dbReference>
<sequence length="348" mass="39243">MSRYKRGLVVGKFCPLHLGHELLIQRATDGCEELLVVSYTRPEFPGLEPARRETWLHAQFPQVHIVVLDDARLAALCAARGVPARPLPHNDDEGDAHRHFMGWLCWAVLDLPVDAVFSSEDYGPGFAQVLARHYAMGAVAHVSVDQARTLVPVSGTRVRQDPQAHSAFLSPVVRVDFVTRVCVLGGESSGKTTLAAALAAHFDTDWVAEYGRELWESQDGILNYDDLLKIGREQLRREAQALLAARRWLFCDTSPLTTYFYCVEMFGRAEQELAQLAEHRYDLVLLCTPDFPFIQDGTRRDGDFRARQHAWYRDELARRGIAYVDVSGMVADRVRQVAQLLACRITLR</sequence>
<dbReference type="SUPFAM" id="SSF52540">
    <property type="entry name" value="P-loop containing nucleoside triphosphate hydrolases"/>
    <property type="match status" value="1"/>
</dbReference>
<protein>
    <submittedName>
        <fullName evidence="2">ATPase</fullName>
    </submittedName>
</protein>
<dbReference type="InterPro" id="IPR014729">
    <property type="entry name" value="Rossmann-like_a/b/a_fold"/>
</dbReference>
<accession>A0A1S1U838</accession>
<name>A0A1S1U838_9BURK</name>
<feature type="domain" description="NadR/Ttd14 AAA" evidence="1">
    <location>
        <begin position="180"/>
        <end position="333"/>
    </location>
</feature>
<dbReference type="Gene3D" id="3.40.50.620">
    <property type="entry name" value="HUPs"/>
    <property type="match status" value="1"/>
</dbReference>
<gene>
    <name evidence="2" type="ORF">AKG95_17660</name>
</gene>
<dbReference type="PANTHER" id="PTHR37512">
    <property type="entry name" value="TRIFUNCTIONAL NAD BIOSYNTHESIS/REGULATOR PROTEIN NADR"/>
    <property type="match status" value="1"/>
</dbReference>
<dbReference type="AlphaFoldDB" id="A0A1S1U838"/>
<dbReference type="PANTHER" id="PTHR37512:SF1">
    <property type="entry name" value="NADR_TTD14 AAA DOMAIN-CONTAINING PROTEIN"/>
    <property type="match status" value="1"/>
</dbReference>
<reference evidence="2 3" key="1">
    <citation type="submission" date="2015-06" db="EMBL/GenBank/DDBJ databases">
        <title>Draft genome sequencing of a biphenyl-degrading bacterium, Janthinobacterium lividum MEG1.</title>
        <authorList>
            <person name="Shimodaira J."/>
            <person name="Hatta T."/>
        </authorList>
    </citation>
    <scope>NUCLEOTIDE SEQUENCE [LARGE SCALE GENOMIC DNA]</scope>
    <source>
        <strain evidence="2 3">MEG1</strain>
    </source>
</reference>
<dbReference type="InterPro" id="IPR038727">
    <property type="entry name" value="NadR/Ttd14_AAA_dom"/>
</dbReference>
<dbReference type="Pfam" id="PF13521">
    <property type="entry name" value="AAA_28"/>
    <property type="match status" value="1"/>
</dbReference>
<evidence type="ECO:0000259" key="1">
    <source>
        <dbReference type="Pfam" id="PF13521"/>
    </source>
</evidence>
<proteinExistence type="predicted"/>